<dbReference type="InterPro" id="IPR011009">
    <property type="entry name" value="Kinase-like_dom_sf"/>
</dbReference>
<feature type="compositionally biased region" description="Basic and acidic residues" evidence="1">
    <location>
        <begin position="16"/>
        <end position="27"/>
    </location>
</feature>
<comment type="caution">
    <text evidence="2">The sequence shown here is derived from an EMBL/GenBank/DDBJ whole genome shotgun (WGS) entry which is preliminary data.</text>
</comment>
<gene>
    <name evidence="2" type="ORF">ACD_71C00104G0002</name>
</gene>
<dbReference type="SUPFAM" id="SSF56112">
    <property type="entry name" value="Protein kinase-like (PK-like)"/>
    <property type="match status" value="1"/>
</dbReference>
<evidence type="ECO:0008006" key="3">
    <source>
        <dbReference type="Google" id="ProtNLM"/>
    </source>
</evidence>
<protein>
    <recommendedName>
        <fullName evidence="3">Protein kinase domain-containing protein</fullName>
    </recommendedName>
</protein>
<evidence type="ECO:0000256" key="1">
    <source>
        <dbReference type="SAM" id="MobiDB-lite"/>
    </source>
</evidence>
<name>K1YNK1_9BACT</name>
<dbReference type="AlphaFoldDB" id="K1YNK1"/>
<feature type="region of interest" description="Disordered" evidence="1">
    <location>
        <begin position="1"/>
        <end position="27"/>
    </location>
</feature>
<evidence type="ECO:0000313" key="2">
    <source>
        <dbReference type="EMBL" id="EKD44545.1"/>
    </source>
</evidence>
<organism evidence="2">
    <name type="scientific">uncultured bacterium</name>
    <name type="common">gcode 4</name>
    <dbReference type="NCBI Taxonomy" id="1234023"/>
    <lineage>
        <taxon>Bacteria</taxon>
        <taxon>environmental samples</taxon>
    </lineage>
</organism>
<sequence>MAEVLNKKYTPPDGSEWEKQQEAERKSQEYLKLAKENPHKLTEEIKRNPKTEPLLRQILWDAEYERIKDLNPNKLSEDTDIAKRQQEIYNFVDINPETDRNPTKEKFIKWLIDSIIVGNAELAMKIIETKWAILKSMIQEIFSWEWLKNIAEWFWKSVMEVFSGDAYKTGKSLGELGLITVGSWAGWFVLKRLWKWAIKTGEKVAEKAGKETIASQGLQRWGKGVETFWKVVQAPYNIAEAWVKKAWWVIRDGIRWTSEVIGNMPSVQKVAEPLKRVMSESKEKLSEGSKRVIEATKERAKEVLALASVPILVGSKDGAEGIWRLRGQIWAVGDDISKVKPFSKKKQPNIHESVKIPERSRTLYEDSSYIFLASEKYQKLREIFPNLSQNDIIGEGNNGIILRHPDENLVIKIAKEWNVDKLGIEFKNHKQFKNELISLQKEFKNDPEYAFLQRFKIPSVNDIDWLSWVYEMEKVHWLSLKTLVIIEHHKEALKDLPQWWHNGMTDNQVDMLLHERWLQTYPKNTTEDRKMWGNQADINFMVDVERAGSNAIERNPDIKWIEKLFLDRWFNHWDLHWWNIMQGDDGNLYIIDFWRSKITP</sequence>
<proteinExistence type="predicted"/>
<accession>K1YNK1</accession>
<dbReference type="EMBL" id="AMFJ01028835">
    <property type="protein sequence ID" value="EKD44545.1"/>
    <property type="molecule type" value="Genomic_DNA"/>
</dbReference>
<reference evidence="2" key="1">
    <citation type="journal article" date="2012" name="Science">
        <title>Fermentation, hydrogen, and sulfur metabolism in multiple uncultivated bacterial phyla.</title>
        <authorList>
            <person name="Wrighton K.C."/>
            <person name="Thomas B.C."/>
            <person name="Sharon I."/>
            <person name="Miller C.S."/>
            <person name="Castelle C.J."/>
            <person name="VerBerkmoes N.C."/>
            <person name="Wilkins M.J."/>
            <person name="Hettich R.L."/>
            <person name="Lipton M.S."/>
            <person name="Williams K.H."/>
            <person name="Long P.E."/>
            <person name="Banfield J.F."/>
        </authorList>
    </citation>
    <scope>NUCLEOTIDE SEQUENCE [LARGE SCALE GENOMIC DNA]</scope>
</reference>